<evidence type="ECO:0000256" key="3">
    <source>
        <dbReference type="ARBA" id="ARBA00023002"/>
    </source>
</evidence>
<dbReference type="GO" id="GO:0016616">
    <property type="term" value="F:oxidoreductase activity, acting on the CH-OH group of donors, NAD or NADP as acceptor"/>
    <property type="evidence" value="ECO:0007669"/>
    <property type="project" value="UniProtKB-ARBA"/>
</dbReference>
<keyword evidence="2" id="KW-0521">NADP</keyword>
<feature type="site" description="Lowers pKa of active site Tyr" evidence="6">
    <location>
        <position position="88"/>
    </location>
</feature>
<feature type="domain" description="NADP-dependent oxidoreductase" evidence="7">
    <location>
        <begin position="23"/>
        <end position="287"/>
    </location>
</feature>
<evidence type="ECO:0000256" key="1">
    <source>
        <dbReference type="ARBA" id="ARBA00007905"/>
    </source>
</evidence>
<feature type="active site" description="Proton donor" evidence="4">
    <location>
        <position position="63"/>
    </location>
</feature>
<dbReference type="InterPro" id="IPR023210">
    <property type="entry name" value="NADP_OxRdtase_dom"/>
</dbReference>
<dbReference type="PIRSF" id="PIRSF000097">
    <property type="entry name" value="AKR"/>
    <property type="match status" value="1"/>
</dbReference>
<comment type="similarity">
    <text evidence="1">Belongs to the aldo/keto reductase family.</text>
</comment>
<protein>
    <submittedName>
        <fullName evidence="8">Aldo/keto reductase</fullName>
    </submittedName>
</protein>
<dbReference type="PANTHER" id="PTHR43827:SF3">
    <property type="entry name" value="NADP-DEPENDENT OXIDOREDUCTASE DOMAIN-CONTAINING PROTEIN"/>
    <property type="match status" value="1"/>
</dbReference>
<dbReference type="InterPro" id="IPR020471">
    <property type="entry name" value="AKR"/>
</dbReference>
<dbReference type="CDD" id="cd19071">
    <property type="entry name" value="AKR_AKR1-5-like"/>
    <property type="match status" value="1"/>
</dbReference>
<reference evidence="8 9" key="1">
    <citation type="submission" date="2021-01" db="EMBL/GenBank/DDBJ databases">
        <title>Chromosome-level genome assembly of a human fungal pathogen reveals clustering of transcriptionally co-regulated genes.</title>
        <authorList>
            <person name="Voorhies M."/>
            <person name="Cohen S."/>
            <person name="Shea T.P."/>
            <person name="Petrus S."/>
            <person name="Munoz J.F."/>
            <person name="Poplawski S."/>
            <person name="Goldman W.E."/>
            <person name="Michael T."/>
            <person name="Cuomo C.A."/>
            <person name="Sil A."/>
            <person name="Beyhan S."/>
        </authorList>
    </citation>
    <scope>NUCLEOTIDE SEQUENCE [LARGE SCALE GENOMIC DNA]</scope>
    <source>
        <strain evidence="8 9">G184AR</strain>
    </source>
</reference>
<feature type="binding site" evidence="5">
    <location>
        <position position="119"/>
    </location>
    <ligand>
        <name>substrate</name>
    </ligand>
</feature>
<accession>A0A8H7YCH2</accession>
<dbReference type="EMBL" id="JAEVHI010000006">
    <property type="protein sequence ID" value="KAG5288952.1"/>
    <property type="molecule type" value="Genomic_DNA"/>
</dbReference>
<dbReference type="Gene3D" id="3.20.20.100">
    <property type="entry name" value="NADP-dependent oxidoreductase domain"/>
    <property type="match status" value="1"/>
</dbReference>
<dbReference type="PANTHER" id="PTHR43827">
    <property type="entry name" value="2,5-DIKETO-D-GLUCONIC ACID REDUCTASE"/>
    <property type="match status" value="1"/>
</dbReference>
<comment type="caution">
    <text evidence="8">The sequence shown here is derived from an EMBL/GenBank/DDBJ whole genome shotgun (WGS) entry which is preliminary data.</text>
</comment>
<evidence type="ECO:0000256" key="5">
    <source>
        <dbReference type="PIRSR" id="PIRSR000097-2"/>
    </source>
</evidence>
<dbReference type="VEuPathDB" id="FungiDB:I7I52_12606"/>
<organism evidence="8 9">
    <name type="scientific">Ajellomyces capsulatus</name>
    <name type="common">Darling's disease fungus</name>
    <name type="synonym">Histoplasma capsulatum</name>
    <dbReference type="NCBI Taxonomy" id="5037"/>
    <lineage>
        <taxon>Eukaryota</taxon>
        <taxon>Fungi</taxon>
        <taxon>Dikarya</taxon>
        <taxon>Ascomycota</taxon>
        <taxon>Pezizomycotina</taxon>
        <taxon>Eurotiomycetes</taxon>
        <taxon>Eurotiomycetidae</taxon>
        <taxon>Onygenales</taxon>
        <taxon>Ajellomycetaceae</taxon>
        <taxon>Histoplasma</taxon>
    </lineage>
</organism>
<dbReference type="PRINTS" id="PR00069">
    <property type="entry name" value="ALDKETRDTASE"/>
</dbReference>
<sequence length="333" mass="37065">MRETRAASTKTYTLSDGRVIPAIGYGAMQYGMVFPDEERPKVTEILKQAILAGYRYIDTAPGYATEDLLGEAIRASGVPRSEFTVVTKLIQTQHHDPEASFRESLAKLDVGYIDIFLLHWPNASGPEGRWRGIDESPTFVETYKKMEKLVGPKCRSLGVCSLSQKLMDVLLKECTVKPVINQIEVHPFNPSLKLVPYCLDKGIQVISWGPLGGGPKSLYFDTSPMYNHKTLTSLASRYNVSIELIMISWLVQRGIVPIPHSASRARMDDNLSPVSLTDEEVGQINNIHKEIGQRRLIDSVGFVWGDVPGKGRAIMGWTVQEMGWEDAEGNVLI</sequence>
<evidence type="ECO:0000313" key="9">
    <source>
        <dbReference type="Proteomes" id="UP000670092"/>
    </source>
</evidence>
<evidence type="ECO:0000256" key="2">
    <source>
        <dbReference type="ARBA" id="ARBA00022857"/>
    </source>
</evidence>
<dbReference type="OrthoDB" id="416253at2759"/>
<name>A0A8H7YCH2_AJECA</name>
<keyword evidence="3" id="KW-0560">Oxidoreductase</keyword>
<dbReference type="SUPFAM" id="SSF51430">
    <property type="entry name" value="NAD(P)-linked oxidoreductase"/>
    <property type="match status" value="1"/>
</dbReference>
<gene>
    <name evidence="8" type="ORF">I7I52_12606</name>
</gene>
<proteinExistence type="inferred from homology"/>
<evidence type="ECO:0000313" key="8">
    <source>
        <dbReference type="EMBL" id="KAG5288952.1"/>
    </source>
</evidence>
<dbReference type="Pfam" id="PF00248">
    <property type="entry name" value="Aldo_ket_red"/>
    <property type="match status" value="1"/>
</dbReference>
<dbReference type="Proteomes" id="UP000670092">
    <property type="component" value="Unassembled WGS sequence"/>
</dbReference>
<evidence type="ECO:0000256" key="6">
    <source>
        <dbReference type="PIRSR" id="PIRSR000097-3"/>
    </source>
</evidence>
<dbReference type="InterPro" id="IPR036812">
    <property type="entry name" value="NAD(P)_OxRdtase_dom_sf"/>
</dbReference>
<evidence type="ECO:0000259" key="7">
    <source>
        <dbReference type="Pfam" id="PF00248"/>
    </source>
</evidence>
<dbReference type="AlphaFoldDB" id="A0A8H7YCH2"/>
<evidence type="ECO:0000256" key="4">
    <source>
        <dbReference type="PIRSR" id="PIRSR000097-1"/>
    </source>
</evidence>